<dbReference type="PANTHER" id="PTHR22953:SF153">
    <property type="entry name" value="PURPLE ACID PHOSPHATASE"/>
    <property type="match status" value="1"/>
</dbReference>
<protein>
    <submittedName>
        <fullName evidence="4">Metallophosphoesterase</fullName>
    </submittedName>
</protein>
<dbReference type="SUPFAM" id="SSF49363">
    <property type="entry name" value="Purple acid phosphatase, N-terminal domain"/>
    <property type="match status" value="1"/>
</dbReference>
<dbReference type="PANTHER" id="PTHR22953">
    <property type="entry name" value="ACID PHOSPHATASE RELATED"/>
    <property type="match status" value="1"/>
</dbReference>
<dbReference type="Gene3D" id="2.60.40.380">
    <property type="entry name" value="Purple acid phosphatase-like, N-terminal"/>
    <property type="match status" value="1"/>
</dbReference>
<proteinExistence type="predicted"/>
<evidence type="ECO:0000313" key="5">
    <source>
        <dbReference type="Proteomes" id="UP001597525"/>
    </source>
</evidence>
<comment type="caution">
    <text evidence="4">The sequence shown here is derived from an EMBL/GenBank/DDBJ whole genome shotgun (WGS) entry which is preliminary data.</text>
</comment>
<accession>A0ABW6BEA6</accession>
<sequence>MIKAVHNASRRTFLRSLSIFGGLFIAKHSAAALEGDRQHAESFSVVAGPYLQTNFGNEMCIQWITNADAHSWVMYGSDPEDLHLKATGNPELGLLPLGQIHRVTLRNLVPGKTYYYRVVSKEVLDFQPYKLSYGDTLSSDVYQFVNQDVAKSKVSFIVLNDLHEKSGAIERMLALDAGKTRDFVFFNGDMFDYQVDEPQLLAGLLQPISKAFASNVPLHYVRGNHETRGVFARSIAKYFKHIGYTAFTLGPARFIVLDTGEDKVDSHPVYGEVVDFDGYREEQAQWFAQEMQQPEFTKAAFRVVLMHIPPFYSEDEHGSVHCATLFNPLFNTAQVDLVLSGHTHVHKIHAPNPEIHRYPIIIGGGPQDGERTLLRVDISQEQLDVEVLNDSGKKISEYRIDRH</sequence>
<evidence type="ECO:0000259" key="2">
    <source>
        <dbReference type="Pfam" id="PF00149"/>
    </source>
</evidence>
<evidence type="ECO:0000256" key="1">
    <source>
        <dbReference type="ARBA" id="ARBA00022729"/>
    </source>
</evidence>
<dbReference type="InterPro" id="IPR039331">
    <property type="entry name" value="PAPs-like"/>
</dbReference>
<organism evidence="4 5">
    <name type="scientific">Sphingobacterium bambusae</name>
    <dbReference type="NCBI Taxonomy" id="662858"/>
    <lineage>
        <taxon>Bacteria</taxon>
        <taxon>Pseudomonadati</taxon>
        <taxon>Bacteroidota</taxon>
        <taxon>Sphingobacteriia</taxon>
        <taxon>Sphingobacteriales</taxon>
        <taxon>Sphingobacteriaceae</taxon>
        <taxon>Sphingobacterium</taxon>
    </lineage>
</organism>
<name>A0ABW6BEA6_9SPHI</name>
<dbReference type="SUPFAM" id="SSF56300">
    <property type="entry name" value="Metallo-dependent phosphatases"/>
    <property type="match status" value="1"/>
</dbReference>
<dbReference type="Gene3D" id="3.60.21.10">
    <property type="match status" value="1"/>
</dbReference>
<dbReference type="InterPro" id="IPR008963">
    <property type="entry name" value="Purple_acid_Pase-like_N"/>
</dbReference>
<keyword evidence="1" id="KW-0732">Signal</keyword>
<dbReference type="RefSeq" id="WP_320183067.1">
    <property type="nucleotide sequence ID" value="NZ_CP138332.1"/>
</dbReference>
<keyword evidence="5" id="KW-1185">Reference proteome</keyword>
<gene>
    <name evidence="4" type="ORF">ACFS7Y_10350</name>
</gene>
<dbReference type="InterPro" id="IPR015914">
    <property type="entry name" value="PAPs_N"/>
</dbReference>
<dbReference type="EMBL" id="JBHUPB010000007">
    <property type="protein sequence ID" value="MFD2967791.1"/>
    <property type="molecule type" value="Genomic_DNA"/>
</dbReference>
<dbReference type="InterPro" id="IPR029052">
    <property type="entry name" value="Metallo-depent_PP-like"/>
</dbReference>
<evidence type="ECO:0000259" key="3">
    <source>
        <dbReference type="Pfam" id="PF16656"/>
    </source>
</evidence>
<dbReference type="InterPro" id="IPR004843">
    <property type="entry name" value="Calcineurin-like_PHP"/>
</dbReference>
<evidence type="ECO:0000313" key="4">
    <source>
        <dbReference type="EMBL" id="MFD2967791.1"/>
    </source>
</evidence>
<dbReference type="Pfam" id="PF00149">
    <property type="entry name" value="Metallophos"/>
    <property type="match status" value="1"/>
</dbReference>
<feature type="domain" description="Purple acid phosphatase N-terminal" evidence="3">
    <location>
        <begin position="56"/>
        <end position="143"/>
    </location>
</feature>
<dbReference type="Pfam" id="PF16656">
    <property type="entry name" value="Pur_ac_phosph_N"/>
    <property type="match status" value="1"/>
</dbReference>
<feature type="domain" description="Calcineurin-like phosphoesterase" evidence="2">
    <location>
        <begin position="156"/>
        <end position="345"/>
    </location>
</feature>
<dbReference type="Proteomes" id="UP001597525">
    <property type="component" value="Unassembled WGS sequence"/>
</dbReference>
<reference evidence="5" key="1">
    <citation type="journal article" date="2019" name="Int. J. Syst. Evol. Microbiol.">
        <title>The Global Catalogue of Microorganisms (GCM) 10K type strain sequencing project: providing services to taxonomists for standard genome sequencing and annotation.</title>
        <authorList>
            <consortium name="The Broad Institute Genomics Platform"/>
            <consortium name="The Broad Institute Genome Sequencing Center for Infectious Disease"/>
            <person name="Wu L."/>
            <person name="Ma J."/>
        </authorList>
    </citation>
    <scope>NUCLEOTIDE SEQUENCE [LARGE SCALE GENOMIC DNA]</scope>
    <source>
        <strain evidence="5">KCTC 22814</strain>
    </source>
</reference>